<dbReference type="Gene3D" id="2.40.40.20">
    <property type="match status" value="1"/>
</dbReference>
<reference evidence="1" key="1">
    <citation type="submission" date="2018-08" db="EMBL/GenBank/DDBJ databases">
        <authorList>
            <person name="Ashton P.M."/>
            <person name="Dallman T."/>
            <person name="Nair S."/>
            <person name="De Pinna E."/>
            <person name="Peters T."/>
            <person name="Grant K."/>
        </authorList>
    </citation>
    <scope>NUCLEOTIDE SEQUENCE</scope>
    <source>
        <strain evidence="1">159694</strain>
    </source>
</reference>
<comment type="caution">
    <text evidence="1">The sequence shown here is derived from an EMBL/GenBank/DDBJ whole genome shotgun (WGS) entry which is preliminary data.</text>
</comment>
<accession>A0A5W3ES43</accession>
<proteinExistence type="predicted"/>
<protein>
    <submittedName>
        <fullName evidence="1">Uncharacterized protein</fullName>
    </submittedName>
</protein>
<dbReference type="EMBL" id="AAHHJZ010000001">
    <property type="protein sequence ID" value="EBW6073536.1"/>
    <property type="molecule type" value="Genomic_DNA"/>
</dbReference>
<dbReference type="AlphaFoldDB" id="A0A5W3ES43"/>
<gene>
    <name evidence="1" type="ORF">A4K93_00480</name>
</gene>
<sequence length="531" mass="60836">MRKVPKFYGISGRLVSQDNYLSDLQIEAAAKGIKPPTIINDVAVNGDAIEVAELIDRMVQNRIVDEELNSAPICSLDCPAPIAHRYNLGCKCPTCGYVVTEHRIESDVWLRAPDEMGNFVNPRFWAMFNAFFNSKLKKFERNKVTIERGNDLMMWMIDPYYRIEEPDGKRAHAVKRVLEEHGFVRGLRNLVDNHVSIFNILTTPEAWKEIFAPNRHNAAEGERLRLQWKELFETQRHAFFPRHLPLISSKLIVTEEGRRGVMVDPVFTGAIDAVKNIALLYTRRKAIEPRFLISRALKANRQLTYFHMDFRRESMEGKPGDYRAKLGSTHIPFGGRATISPISEPHDAWKLKAPWRWMVGLMSTHIENKLLRRGYSSRQCERIVAKAAMQYDPLVDEIFKELIRESPGGLGIMVIPLRNPTLVQLSIQTLYIDEVVTDVNQCSLRISDRVIKMANGDFDGDQFQVRLPVDETEMKLALQFRPDNGFMSSTDVDRVEHGMVLHNELISMQNQFLIEADEDDEEGIPLEAVMG</sequence>
<name>A0A5W3ES43_SALET</name>
<organism evidence="1">
    <name type="scientific">Salmonella enterica subsp. enterica serovar Schwarzengrund</name>
    <dbReference type="NCBI Taxonomy" id="340190"/>
    <lineage>
        <taxon>Bacteria</taxon>
        <taxon>Pseudomonadati</taxon>
        <taxon>Pseudomonadota</taxon>
        <taxon>Gammaproteobacteria</taxon>
        <taxon>Enterobacterales</taxon>
        <taxon>Enterobacteriaceae</taxon>
        <taxon>Salmonella</taxon>
    </lineage>
</organism>
<evidence type="ECO:0000313" key="1">
    <source>
        <dbReference type="EMBL" id="EBW6073536.1"/>
    </source>
</evidence>